<dbReference type="EMBL" id="JAADYS010000923">
    <property type="protein sequence ID" value="KAF4466150.1"/>
    <property type="molecule type" value="Genomic_DNA"/>
</dbReference>
<name>A0A8H4LAM3_9HYPO</name>
<dbReference type="Proteomes" id="UP000554235">
    <property type="component" value="Unassembled WGS sequence"/>
</dbReference>
<accession>A0A8H4LAM3</accession>
<reference evidence="3 4" key="1">
    <citation type="submission" date="2020-01" db="EMBL/GenBank/DDBJ databases">
        <title>Identification and distribution of gene clusters putatively required for synthesis of sphingolipid metabolism inhibitors in phylogenetically diverse species of the filamentous fungus Fusarium.</title>
        <authorList>
            <person name="Kim H.-S."/>
            <person name="Busman M."/>
            <person name="Brown D.W."/>
            <person name="Divon H."/>
            <person name="Uhlig S."/>
            <person name="Proctor R.H."/>
        </authorList>
    </citation>
    <scope>NUCLEOTIDE SEQUENCE [LARGE SCALE GENOMIC DNA]</scope>
    <source>
        <strain evidence="3 4">NRRL 20459</strain>
    </source>
</reference>
<feature type="coiled-coil region" evidence="1">
    <location>
        <begin position="325"/>
        <end position="352"/>
    </location>
</feature>
<feature type="compositionally biased region" description="Basic and acidic residues" evidence="2">
    <location>
        <begin position="65"/>
        <end position="93"/>
    </location>
</feature>
<evidence type="ECO:0000256" key="2">
    <source>
        <dbReference type="SAM" id="MobiDB-lite"/>
    </source>
</evidence>
<feature type="region of interest" description="Disordered" evidence="2">
    <location>
        <begin position="65"/>
        <end position="128"/>
    </location>
</feature>
<dbReference type="OrthoDB" id="5098667at2759"/>
<organism evidence="3 4">
    <name type="scientific">Fusarium albosuccineum</name>
    <dbReference type="NCBI Taxonomy" id="1237068"/>
    <lineage>
        <taxon>Eukaryota</taxon>
        <taxon>Fungi</taxon>
        <taxon>Dikarya</taxon>
        <taxon>Ascomycota</taxon>
        <taxon>Pezizomycotina</taxon>
        <taxon>Sordariomycetes</taxon>
        <taxon>Hypocreomycetidae</taxon>
        <taxon>Hypocreales</taxon>
        <taxon>Nectriaceae</taxon>
        <taxon>Fusarium</taxon>
        <taxon>Fusarium decemcellulare species complex</taxon>
    </lineage>
</organism>
<comment type="caution">
    <text evidence="3">The sequence shown here is derived from an EMBL/GenBank/DDBJ whole genome shotgun (WGS) entry which is preliminary data.</text>
</comment>
<evidence type="ECO:0000313" key="3">
    <source>
        <dbReference type="EMBL" id="KAF4466150.1"/>
    </source>
</evidence>
<evidence type="ECO:0000256" key="1">
    <source>
        <dbReference type="SAM" id="Coils"/>
    </source>
</evidence>
<gene>
    <name evidence="3" type="ORF">FALBO_6993</name>
</gene>
<protein>
    <submittedName>
        <fullName evidence="3">Uncharacterized protein</fullName>
    </submittedName>
</protein>
<feature type="compositionally biased region" description="Polar residues" evidence="2">
    <location>
        <begin position="94"/>
        <end position="117"/>
    </location>
</feature>
<proteinExistence type="predicted"/>
<evidence type="ECO:0000313" key="4">
    <source>
        <dbReference type="Proteomes" id="UP000554235"/>
    </source>
</evidence>
<keyword evidence="1" id="KW-0175">Coiled coil</keyword>
<dbReference type="AlphaFoldDB" id="A0A8H4LAM3"/>
<keyword evidence="4" id="KW-1185">Reference proteome</keyword>
<feature type="region of interest" description="Disordered" evidence="2">
    <location>
        <begin position="174"/>
        <end position="217"/>
    </location>
</feature>
<sequence>MLEKLRKVLKHVTTNADTPEARRQKTDEVKDWLRQSATRRTRKGAQVLVSHADINALSHQTHFRLDHDDNANDPSDGHTDNHGTEGDQPHPDTTDSYARASNTIAPITRNTDTSALSTDAHGEQDCTTPLRSYPREILCLSTTAPSLDIPNPENRVRSPDFTISGRSYWVKCKASTPLQPPRTAKRSRMQSLDSHTDISSLSAGESSQSTINNHEDPTSSLIKQCDLILMEKLRDFSDMLAKLGSGIKQEVDKSQHEIDLLQCQQSDTSDAEKRVTAIQSVLEACKTAMETQLNNEAKLQECKAAIELVSPRAFAVATEEAQAAQAKIAAEIQSKEKELMSARQDMEKLSEGNEHTLASLAVEREKMTRSSISGTQCSEYSVLINRIWDVLEAGPQGMQRIVDALAEHGVDFDDLVADRAAPSSPEETG</sequence>
<feature type="compositionally biased region" description="Polar residues" evidence="2">
    <location>
        <begin position="189"/>
        <end position="217"/>
    </location>
</feature>